<dbReference type="InterPro" id="IPR013783">
    <property type="entry name" value="Ig-like_fold"/>
</dbReference>
<proteinExistence type="predicted"/>
<dbReference type="EMBL" id="JAWRLE010000046">
    <property type="protein sequence ID" value="MEB2582116.1"/>
    <property type="molecule type" value="Genomic_DNA"/>
</dbReference>
<protein>
    <recommendedName>
        <fullName evidence="5">Pilus assembly protein</fullName>
    </recommendedName>
</protein>
<dbReference type="RefSeq" id="WP_063892419.1">
    <property type="nucleotide sequence ID" value="NZ_JAWRKY010000014.1"/>
</dbReference>
<keyword evidence="4" id="KW-1185">Reference proteome</keyword>
<evidence type="ECO:0000256" key="2">
    <source>
        <dbReference type="SAM" id="SignalP"/>
    </source>
</evidence>
<feature type="region of interest" description="Disordered" evidence="1">
    <location>
        <begin position="223"/>
        <end position="245"/>
    </location>
</feature>
<name>A0ABU5WSY8_9BURK</name>
<gene>
    <name evidence="3" type="ORF">SB593_24550</name>
</gene>
<dbReference type="Proteomes" id="UP001304467">
    <property type="component" value="Unassembled WGS sequence"/>
</dbReference>
<evidence type="ECO:0000313" key="4">
    <source>
        <dbReference type="Proteomes" id="UP001304467"/>
    </source>
</evidence>
<evidence type="ECO:0000313" key="3">
    <source>
        <dbReference type="EMBL" id="MEB2582116.1"/>
    </source>
</evidence>
<dbReference type="Gene3D" id="2.60.40.10">
    <property type="entry name" value="Immunoglobulins"/>
    <property type="match status" value="1"/>
</dbReference>
<accession>A0ABU5WSY8</accession>
<reference evidence="3 4" key="1">
    <citation type="journal article" date="2023" name="Front. Microbiol.">
        <title>Genomic analyses of Burkholderia respiratory isolates indicates two evolutionarily distinct B. anthina clades.</title>
        <authorList>
            <person name="Pham A."/>
            <person name="Volmer J.G."/>
            <person name="Chambers D.C."/>
            <person name="Smith D.J."/>
            <person name="Reid D.W."/>
            <person name="Burr L."/>
            <person name="Wells T.J."/>
        </authorList>
    </citation>
    <scope>NUCLEOTIDE SEQUENCE [LARGE SCALE GENOMIC DNA]</scope>
    <source>
        <strain evidence="3 4">BCCIQ07A</strain>
    </source>
</reference>
<evidence type="ECO:0000256" key="1">
    <source>
        <dbReference type="SAM" id="MobiDB-lite"/>
    </source>
</evidence>
<comment type="caution">
    <text evidence="3">The sequence shown here is derived from an EMBL/GenBank/DDBJ whole genome shotgun (WGS) entry which is preliminary data.</text>
</comment>
<evidence type="ECO:0008006" key="5">
    <source>
        <dbReference type="Google" id="ProtNLM"/>
    </source>
</evidence>
<feature type="signal peptide" evidence="2">
    <location>
        <begin position="1"/>
        <end position="27"/>
    </location>
</feature>
<keyword evidence="2" id="KW-0732">Signal</keyword>
<feature type="chain" id="PRO_5045608544" description="Pilus assembly protein" evidence="2">
    <location>
        <begin position="28"/>
        <end position="245"/>
    </location>
</feature>
<organism evidence="3 4">
    <name type="scientific">Burkholderia anthinoferrum</name>
    <dbReference type="NCBI Taxonomy" id="3090833"/>
    <lineage>
        <taxon>Bacteria</taxon>
        <taxon>Pseudomonadati</taxon>
        <taxon>Pseudomonadota</taxon>
        <taxon>Betaproteobacteria</taxon>
        <taxon>Burkholderiales</taxon>
        <taxon>Burkholderiaceae</taxon>
        <taxon>Burkholderia</taxon>
    </lineage>
</organism>
<sequence>MKLHTFSFSIVPIAVVIAGFISSPALAAIDVLPKEITVGSNTTNVEIVNNGDRPEYVTISLSRLLNPGVPLDDEKLEPVGTLARPALYAYPFKLSLAPGQSKKIVLKALQPVQNETVYRLDVKPEIKVSTQEQQNTTGSIVVNFAFRALVRQLPESTREALSVACDAHGALLTATGNIRYAVKDATVDGQAVPRFNVYPGVPRPLQGRVVEIPGYPACRGDSALPGAKPSRVDGLPPSFLSTSSN</sequence>